<evidence type="ECO:0000256" key="6">
    <source>
        <dbReference type="ARBA" id="ARBA00022602"/>
    </source>
</evidence>
<accession>A0AAV0TSM7</accession>
<comment type="cofactor">
    <cofactor evidence="1">
        <name>Mg(2+)</name>
        <dbReference type="ChEBI" id="CHEBI:18420"/>
    </cofactor>
</comment>
<comment type="cofactor">
    <cofactor evidence="2">
        <name>Zn(2+)</name>
        <dbReference type="ChEBI" id="CHEBI:29105"/>
    </cofactor>
</comment>
<evidence type="ECO:0000256" key="2">
    <source>
        <dbReference type="ARBA" id="ARBA00001947"/>
    </source>
</evidence>
<evidence type="ECO:0000256" key="4">
    <source>
        <dbReference type="ARBA" id="ARBA00012700"/>
    </source>
</evidence>
<keyword evidence="9" id="KW-0677">Repeat</keyword>
<evidence type="ECO:0000256" key="9">
    <source>
        <dbReference type="ARBA" id="ARBA00022737"/>
    </source>
</evidence>
<name>A0AAV0TSM7_HYABA</name>
<keyword evidence="10" id="KW-0862">Zinc</keyword>
<keyword evidence="7" id="KW-0808">Transferase</keyword>
<dbReference type="Pfam" id="PF00432">
    <property type="entry name" value="Prenyltrans"/>
    <property type="match status" value="1"/>
</dbReference>
<evidence type="ECO:0000256" key="10">
    <source>
        <dbReference type="ARBA" id="ARBA00022833"/>
    </source>
</evidence>
<evidence type="ECO:0000313" key="15">
    <source>
        <dbReference type="Proteomes" id="UP001162031"/>
    </source>
</evidence>
<protein>
    <recommendedName>
        <fullName evidence="5">Geranylgeranyl transferase type-1 subunit beta</fullName>
        <ecNumber evidence="4">2.5.1.59</ecNumber>
    </recommendedName>
    <alternativeName>
        <fullName evidence="12">Geranylgeranyl transferase type I subunit beta</fullName>
    </alternativeName>
</protein>
<keyword evidence="15" id="KW-1185">Reference proteome</keyword>
<evidence type="ECO:0000256" key="3">
    <source>
        <dbReference type="ARBA" id="ARBA00010497"/>
    </source>
</evidence>
<reference evidence="14" key="1">
    <citation type="submission" date="2022-12" db="EMBL/GenBank/DDBJ databases">
        <authorList>
            <person name="Webb A."/>
        </authorList>
    </citation>
    <scope>NUCLEOTIDE SEQUENCE</scope>
    <source>
        <strain evidence="14">Hp1</strain>
    </source>
</reference>
<gene>
    <name evidence="14" type="ORF">HBR001_LOCUS3505</name>
</gene>
<evidence type="ECO:0000256" key="11">
    <source>
        <dbReference type="ARBA" id="ARBA00022842"/>
    </source>
</evidence>
<sequence>MASSPAFDRELHAHYFLSHLRALPAAYASQDSQRVVVAFFCVHGLALLGKLADVDRRRVIEWVYSLQVPTTGGFRGGTYLGPVVGGFASDASDSGNNIASTFAALCILRTLGDDLSRVDKRAIVRSLASLQNPNTGSFSSVAEGSEQDMRFVYCACAIAYILDDWSGIDLLAMKRFIHSCLSYDGGIGLDVGAESHGGAAFTAIASLALCGQLPQLEGDVRSALVRWLVFRQQQRSGFQGRINKRPDSCYAFWNGATLALLDQHALVDVASCQRFIYSCQCPRSGGLCKYPATQPDVMHSYLSLAWLSIAAHASADTDAPESPRLVALDTKLQVPFFPALPRK</sequence>
<dbReference type="AlphaFoldDB" id="A0AAV0TSM7"/>
<dbReference type="GO" id="GO:0005953">
    <property type="term" value="C:CAAX-protein geranylgeranyltransferase complex"/>
    <property type="evidence" value="ECO:0007669"/>
    <property type="project" value="InterPro"/>
</dbReference>
<evidence type="ECO:0000259" key="13">
    <source>
        <dbReference type="Pfam" id="PF00432"/>
    </source>
</evidence>
<evidence type="ECO:0000256" key="1">
    <source>
        <dbReference type="ARBA" id="ARBA00001946"/>
    </source>
</evidence>
<keyword evidence="11" id="KW-0460">Magnesium</keyword>
<dbReference type="InterPro" id="IPR045089">
    <property type="entry name" value="PGGT1B-like"/>
</dbReference>
<dbReference type="GO" id="GO:0046872">
    <property type="term" value="F:metal ion binding"/>
    <property type="evidence" value="ECO:0007669"/>
    <property type="project" value="UniProtKB-KW"/>
</dbReference>
<comment type="similarity">
    <text evidence="3">Belongs to the protein prenyltransferase subunit beta family.</text>
</comment>
<dbReference type="SUPFAM" id="SSF48239">
    <property type="entry name" value="Terpenoid cyclases/Protein prenyltransferases"/>
    <property type="match status" value="1"/>
</dbReference>
<dbReference type="EC" id="2.5.1.59" evidence="4"/>
<evidence type="ECO:0000313" key="14">
    <source>
        <dbReference type="EMBL" id="CAI5725033.1"/>
    </source>
</evidence>
<dbReference type="InterPro" id="IPR041960">
    <property type="entry name" value="GGTase_I_beta"/>
</dbReference>
<evidence type="ECO:0000256" key="12">
    <source>
        <dbReference type="ARBA" id="ARBA00031713"/>
    </source>
</evidence>
<proteinExistence type="inferred from homology"/>
<comment type="caution">
    <text evidence="14">The sequence shown here is derived from an EMBL/GenBank/DDBJ whole genome shotgun (WGS) entry which is preliminary data.</text>
</comment>
<organism evidence="14 15">
    <name type="scientific">Hyaloperonospora brassicae</name>
    <name type="common">Brassica downy mildew</name>
    <name type="synonym">Peronospora brassicae</name>
    <dbReference type="NCBI Taxonomy" id="162125"/>
    <lineage>
        <taxon>Eukaryota</taxon>
        <taxon>Sar</taxon>
        <taxon>Stramenopiles</taxon>
        <taxon>Oomycota</taxon>
        <taxon>Peronosporomycetes</taxon>
        <taxon>Peronosporales</taxon>
        <taxon>Peronosporaceae</taxon>
        <taxon>Hyaloperonospora</taxon>
    </lineage>
</organism>
<dbReference type="CDD" id="cd02895">
    <property type="entry name" value="GGTase-I"/>
    <property type="match status" value="1"/>
</dbReference>
<keyword evidence="8" id="KW-0479">Metal-binding</keyword>
<dbReference type="InterPro" id="IPR001330">
    <property type="entry name" value="Prenyltrans"/>
</dbReference>
<dbReference type="InterPro" id="IPR008930">
    <property type="entry name" value="Terpenoid_cyclase/PrenylTrfase"/>
</dbReference>
<evidence type="ECO:0000256" key="8">
    <source>
        <dbReference type="ARBA" id="ARBA00022723"/>
    </source>
</evidence>
<dbReference type="Proteomes" id="UP001162031">
    <property type="component" value="Unassembled WGS sequence"/>
</dbReference>
<dbReference type="GO" id="GO:0004662">
    <property type="term" value="F:CAAX-protein geranylgeranyltransferase activity"/>
    <property type="evidence" value="ECO:0007669"/>
    <property type="project" value="UniProtKB-EC"/>
</dbReference>
<evidence type="ECO:0000256" key="7">
    <source>
        <dbReference type="ARBA" id="ARBA00022679"/>
    </source>
</evidence>
<feature type="domain" description="Prenyltransferase alpha-alpha toroid" evidence="13">
    <location>
        <begin position="7"/>
        <end position="314"/>
    </location>
</feature>
<dbReference type="PANTHER" id="PTHR11774:SF4">
    <property type="entry name" value="GERANYLGERANYL TRANSFERASE TYPE-1 SUBUNIT BETA"/>
    <property type="match status" value="1"/>
</dbReference>
<dbReference type="EMBL" id="CANTFL010000579">
    <property type="protein sequence ID" value="CAI5725033.1"/>
    <property type="molecule type" value="Genomic_DNA"/>
</dbReference>
<dbReference type="Gene3D" id="1.50.10.20">
    <property type="match status" value="1"/>
</dbReference>
<keyword evidence="6" id="KW-0637">Prenyltransferase</keyword>
<evidence type="ECO:0000256" key="5">
    <source>
        <dbReference type="ARBA" id="ARBA00020603"/>
    </source>
</evidence>
<dbReference type="PANTHER" id="PTHR11774">
    <property type="entry name" value="GERANYLGERANYL TRANSFERASE TYPE BETA SUBUNIT"/>
    <property type="match status" value="1"/>
</dbReference>